<evidence type="ECO:0000256" key="2">
    <source>
        <dbReference type="ARBA" id="ARBA00013064"/>
    </source>
</evidence>
<dbReference type="PANTHER" id="PTHR10159:SF519">
    <property type="entry name" value="DUAL SPECIFICITY PROTEIN PHOSPHATASE MPK3"/>
    <property type="match status" value="1"/>
</dbReference>
<proteinExistence type="inferred from homology"/>
<dbReference type="PANTHER" id="PTHR10159">
    <property type="entry name" value="DUAL SPECIFICITY PROTEIN PHOSPHATASE"/>
    <property type="match status" value="1"/>
</dbReference>
<reference evidence="7" key="1">
    <citation type="journal article" date="2021" name="Sci. Adv.">
        <title>The American lobster genome reveals insights on longevity, neural, and immune adaptations.</title>
        <authorList>
            <person name="Polinski J.M."/>
            <person name="Zimin A.V."/>
            <person name="Clark K.F."/>
            <person name="Kohn A.B."/>
            <person name="Sadowski N."/>
            <person name="Timp W."/>
            <person name="Ptitsyn A."/>
            <person name="Khanna P."/>
            <person name="Romanova D.Y."/>
            <person name="Williams P."/>
            <person name="Greenwood S.J."/>
            <person name="Moroz L.L."/>
            <person name="Walt D.R."/>
            <person name="Bodnar A.G."/>
        </authorList>
    </citation>
    <scope>NUCLEOTIDE SEQUENCE</scope>
    <source>
        <strain evidence="7">GMGI-L3</strain>
    </source>
</reference>
<feature type="region of interest" description="Disordered" evidence="5">
    <location>
        <begin position="259"/>
        <end position="300"/>
    </location>
</feature>
<dbReference type="SUPFAM" id="SSF52799">
    <property type="entry name" value="(Phosphotyrosine protein) phosphatases II"/>
    <property type="match status" value="1"/>
</dbReference>
<sequence length="504" mass="55415">VYGVEGVGRSVVVAVCAPSEDRRASTDSNRSATPSQVQVTHALPGRYTMGQVCTLTGAAGLKDALLHTPQVTILKLLPKSLRMASHKLPVESFPSTQGPDVPLEVLMSRRDSRKMQDLNLLLPKNKTPAYLKVSCPSSCTSSASSSPSCRSPVAATEFPEVTQLDTCPDTLLHRAGVKDEGVVECITAHNLQHPRSDQPHRRKQQQHLREGVADDGHGTVTYATQSSGGLSLGQRRSSHDRGHSTISLVRDAHTRDAHALDAHTGNPNKRDSIKGLKGQSSVDSPLQPPPRETALVEQPKTSVPSYMSELGAQRNFLYSDDNISYVLQGVYMGNIRAAYCEPILCRLNIQCVVDLSNMLPTKVPAEEKSICPCTCPLKTAHHRSRLCINIPDSADIDITQFMAEVNHFMVMARQNQKHILVHSYHGKSRAPAILILYLMTVHRMTLRQAFSLVKASHRPITLNVGFQKTLQDLERRLWSSLPPSLVLHNEAASPNPPQIRRAWN</sequence>
<dbReference type="EMBL" id="JAHLQT010044465">
    <property type="protein sequence ID" value="KAG7154321.1"/>
    <property type="molecule type" value="Genomic_DNA"/>
</dbReference>
<gene>
    <name evidence="7" type="primary">Dusp1-L</name>
    <name evidence="7" type="ORF">Hamer_G017512</name>
</gene>
<dbReference type="CDD" id="cd14498">
    <property type="entry name" value="DSP"/>
    <property type="match status" value="1"/>
</dbReference>
<dbReference type="InterPro" id="IPR029021">
    <property type="entry name" value="Prot-tyrosine_phosphatase-like"/>
</dbReference>
<feature type="domain" description="Tyrosine-protein phosphatase" evidence="6">
    <location>
        <begin position="322"/>
        <end position="479"/>
    </location>
</feature>
<dbReference type="GO" id="GO:0008330">
    <property type="term" value="F:protein tyrosine/threonine phosphatase activity"/>
    <property type="evidence" value="ECO:0007669"/>
    <property type="project" value="TreeGrafter"/>
</dbReference>
<evidence type="ECO:0000259" key="6">
    <source>
        <dbReference type="PROSITE" id="PS50054"/>
    </source>
</evidence>
<keyword evidence="8" id="KW-1185">Reference proteome</keyword>
<dbReference type="Pfam" id="PF00782">
    <property type="entry name" value="DSPc"/>
    <property type="match status" value="1"/>
</dbReference>
<dbReference type="InterPro" id="IPR000340">
    <property type="entry name" value="Dual-sp_phosphatase_cat-dom"/>
</dbReference>
<accession>A0A8J5J909</accession>
<dbReference type="GO" id="GO:0033550">
    <property type="term" value="F:MAP kinase tyrosine phosphatase activity"/>
    <property type="evidence" value="ECO:0007669"/>
    <property type="project" value="TreeGrafter"/>
</dbReference>
<evidence type="ECO:0000313" key="7">
    <source>
        <dbReference type="EMBL" id="KAG7154321.1"/>
    </source>
</evidence>
<feature type="compositionally biased region" description="Low complexity" evidence="5">
    <location>
        <begin position="225"/>
        <end position="235"/>
    </location>
</feature>
<dbReference type="GO" id="GO:0017017">
    <property type="term" value="F:MAP kinase tyrosine/serine/threonine phosphatase activity"/>
    <property type="evidence" value="ECO:0007669"/>
    <property type="project" value="TreeGrafter"/>
</dbReference>
<dbReference type="Proteomes" id="UP000747542">
    <property type="component" value="Unassembled WGS sequence"/>
</dbReference>
<organism evidence="7 8">
    <name type="scientific">Homarus americanus</name>
    <name type="common">American lobster</name>
    <dbReference type="NCBI Taxonomy" id="6706"/>
    <lineage>
        <taxon>Eukaryota</taxon>
        <taxon>Metazoa</taxon>
        <taxon>Ecdysozoa</taxon>
        <taxon>Arthropoda</taxon>
        <taxon>Crustacea</taxon>
        <taxon>Multicrustacea</taxon>
        <taxon>Malacostraca</taxon>
        <taxon>Eumalacostraca</taxon>
        <taxon>Eucarida</taxon>
        <taxon>Decapoda</taxon>
        <taxon>Pleocyemata</taxon>
        <taxon>Astacidea</taxon>
        <taxon>Nephropoidea</taxon>
        <taxon>Nephropidae</taxon>
        <taxon>Homarus</taxon>
    </lineage>
</organism>
<name>A0A8J5J909_HOMAM</name>
<comment type="similarity">
    <text evidence="1">Belongs to the protein-tyrosine phosphatase family. Non-receptor class dual specificity subfamily.</text>
</comment>
<feature type="region of interest" description="Disordered" evidence="5">
    <location>
        <begin position="189"/>
        <end position="244"/>
    </location>
</feature>
<evidence type="ECO:0000256" key="3">
    <source>
        <dbReference type="ARBA" id="ARBA00022801"/>
    </source>
</evidence>
<dbReference type="GO" id="GO:0005829">
    <property type="term" value="C:cytosol"/>
    <property type="evidence" value="ECO:0007669"/>
    <property type="project" value="TreeGrafter"/>
</dbReference>
<dbReference type="PROSITE" id="PS50054">
    <property type="entry name" value="TYR_PHOSPHATASE_DUAL"/>
    <property type="match status" value="1"/>
</dbReference>
<keyword evidence="4" id="KW-0904">Protein phosphatase</keyword>
<comment type="caution">
    <text evidence="7">The sequence shown here is derived from an EMBL/GenBank/DDBJ whole genome shotgun (WGS) entry which is preliminary data.</text>
</comment>
<evidence type="ECO:0000313" key="8">
    <source>
        <dbReference type="Proteomes" id="UP000747542"/>
    </source>
</evidence>
<dbReference type="AlphaFoldDB" id="A0A8J5J909"/>
<dbReference type="InterPro" id="IPR020422">
    <property type="entry name" value="TYR_PHOSPHATASE_DUAL_dom"/>
</dbReference>
<keyword evidence="3" id="KW-0378">Hydrolase</keyword>
<dbReference type="EC" id="3.1.3.48" evidence="2"/>
<evidence type="ECO:0000256" key="1">
    <source>
        <dbReference type="ARBA" id="ARBA00008601"/>
    </source>
</evidence>
<feature type="non-terminal residue" evidence="7">
    <location>
        <position position="1"/>
    </location>
</feature>
<evidence type="ECO:0000256" key="4">
    <source>
        <dbReference type="ARBA" id="ARBA00022912"/>
    </source>
</evidence>
<dbReference type="GO" id="GO:0043409">
    <property type="term" value="P:negative regulation of MAPK cascade"/>
    <property type="evidence" value="ECO:0007669"/>
    <property type="project" value="TreeGrafter"/>
</dbReference>
<dbReference type="SMART" id="SM00195">
    <property type="entry name" value="DSPc"/>
    <property type="match status" value="1"/>
</dbReference>
<protein>
    <recommendedName>
        <fullName evidence="2">protein-tyrosine-phosphatase</fullName>
        <ecNumber evidence="2">3.1.3.48</ecNumber>
    </recommendedName>
</protein>
<evidence type="ECO:0000256" key="5">
    <source>
        <dbReference type="SAM" id="MobiDB-lite"/>
    </source>
</evidence>
<feature type="compositionally biased region" description="Basic and acidic residues" evidence="5">
    <location>
        <begin position="207"/>
        <end position="217"/>
    </location>
</feature>
<dbReference type="Gene3D" id="3.90.190.10">
    <property type="entry name" value="Protein tyrosine phosphatase superfamily"/>
    <property type="match status" value="1"/>
</dbReference>